<keyword evidence="2" id="KW-1133">Transmembrane helix</keyword>
<evidence type="ECO:0000256" key="1">
    <source>
        <dbReference type="SAM" id="MobiDB-lite"/>
    </source>
</evidence>
<sequence length="189" mass="19736">MTSRVFLPLLTLALQAQIVAAQTVAAAPTASQSSSDASSTSSDASGAAVDSNAGASGADTSSFSLSKGGLIAIIVVIVVVAIFGIGSTVLFVVAKRRQWSIRASIRRASRRLTGRLGDSRSKGNADRRSHRVGMVPLKGAPSGVHAVRPPGQKRGLVINVDDLEKGPLDTRSKTSKKAFVEKLWGNDWK</sequence>
<proteinExistence type="predicted"/>
<feature type="chain" id="PRO_5043053397" evidence="3">
    <location>
        <begin position="22"/>
        <end position="189"/>
    </location>
</feature>
<feature type="region of interest" description="Disordered" evidence="1">
    <location>
        <begin position="30"/>
        <end position="57"/>
    </location>
</feature>
<name>A0AAQ3M7N1_9PEZI</name>
<gene>
    <name evidence="4" type="ORF">R9X50_00534600</name>
</gene>
<feature type="signal peptide" evidence="3">
    <location>
        <begin position="1"/>
        <end position="21"/>
    </location>
</feature>
<dbReference type="Proteomes" id="UP001303373">
    <property type="component" value="Chromosome 8"/>
</dbReference>
<accession>A0AAQ3M7N1</accession>
<keyword evidence="3" id="KW-0732">Signal</keyword>
<feature type="transmembrane region" description="Helical" evidence="2">
    <location>
        <begin position="70"/>
        <end position="94"/>
    </location>
</feature>
<reference evidence="4 5" key="1">
    <citation type="submission" date="2023-11" db="EMBL/GenBank/DDBJ databases">
        <title>An acidophilic fungus is an integral part of prey digestion in a carnivorous sundew plant.</title>
        <authorList>
            <person name="Tsai I.J."/>
        </authorList>
    </citation>
    <scope>NUCLEOTIDE SEQUENCE [LARGE SCALE GENOMIC DNA]</scope>
    <source>
        <strain evidence="4">169a</strain>
    </source>
</reference>
<keyword evidence="2" id="KW-0812">Transmembrane</keyword>
<evidence type="ECO:0000313" key="4">
    <source>
        <dbReference type="EMBL" id="WPH02482.1"/>
    </source>
</evidence>
<evidence type="ECO:0000256" key="3">
    <source>
        <dbReference type="SAM" id="SignalP"/>
    </source>
</evidence>
<evidence type="ECO:0000256" key="2">
    <source>
        <dbReference type="SAM" id="Phobius"/>
    </source>
</evidence>
<dbReference type="AlphaFoldDB" id="A0AAQ3M7N1"/>
<evidence type="ECO:0000313" key="5">
    <source>
        <dbReference type="Proteomes" id="UP001303373"/>
    </source>
</evidence>
<keyword evidence="5" id="KW-1185">Reference proteome</keyword>
<dbReference type="EMBL" id="CP138587">
    <property type="protein sequence ID" value="WPH02482.1"/>
    <property type="molecule type" value="Genomic_DNA"/>
</dbReference>
<keyword evidence="2" id="KW-0472">Membrane</keyword>
<organism evidence="4 5">
    <name type="scientific">Acrodontium crateriforme</name>
    <dbReference type="NCBI Taxonomy" id="150365"/>
    <lineage>
        <taxon>Eukaryota</taxon>
        <taxon>Fungi</taxon>
        <taxon>Dikarya</taxon>
        <taxon>Ascomycota</taxon>
        <taxon>Pezizomycotina</taxon>
        <taxon>Dothideomycetes</taxon>
        <taxon>Dothideomycetidae</taxon>
        <taxon>Mycosphaerellales</taxon>
        <taxon>Teratosphaeriaceae</taxon>
        <taxon>Acrodontium</taxon>
    </lineage>
</organism>
<protein>
    <submittedName>
        <fullName evidence="4">Uncharacterized protein</fullName>
    </submittedName>
</protein>